<dbReference type="AlphaFoldDB" id="A0A917J3K9"/>
<evidence type="ECO:0000256" key="2">
    <source>
        <dbReference type="ARBA" id="ARBA00022679"/>
    </source>
</evidence>
<feature type="domain" description="Aminotransferase class I/classII large" evidence="4">
    <location>
        <begin position="170"/>
        <end position="336"/>
    </location>
</feature>
<evidence type="ECO:0000256" key="3">
    <source>
        <dbReference type="ARBA" id="ARBA00022898"/>
    </source>
</evidence>
<dbReference type="InterPro" id="IPR015421">
    <property type="entry name" value="PyrdxlP-dep_Trfase_major"/>
</dbReference>
<evidence type="ECO:0000259" key="4">
    <source>
        <dbReference type="Pfam" id="PF00155"/>
    </source>
</evidence>
<dbReference type="InterPro" id="IPR004839">
    <property type="entry name" value="Aminotransferase_I/II_large"/>
</dbReference>
<dbReference type="RefSeq" id="WP_188955097.1">
    <property type="nucleotide sequence ID" value="NZ_BMIB01000004.1"/>
</dbReference>
<organism evidence="5 6">
    <name type="scientific">Filimonas zeae</name>
    <dbReference type="NCBI Taxonomy" id="1737353"/>
    <lineage>
        <taxon>Bacteria</taxon>
        <taxon>Pseudomonadati</taxon>
        <taxon>Bacteroidota</taxon>
        <taxon>Chitinophagia</taxon>
        <taxon>Chitinophagales</taxon>
        <taxon>Chitinophagaceae</taxon>
        <taxon>Filimonas</taxon>
    </lineage>
</organism>
<sequence>MQDTFPIHTDDKPGRTLRMNGRDYLFFSGYAYLGMNHVPAFTDLVKEGIEKYGLSFPSSRISNTRLSLFEAMEQLLSSITNQQATVCMASGFSAGTLANTLLSPAVLAAPGTHPAVYKGVSPLPDESSWQVAVHTAAGKAPTAFVADAVNIFQPGIRDFSFLKGLDSVTALIDDSHGIGITGIDGSGVTGTLPHGPAYIITYSLSKAFNLVGGAISCSQEQASQLRSLPEYTAATSLSPAYVYAFIQGQPLYQQQRKQLLHNMQLFAQMTASIPGILHHPQLPVFVLPDTVSEQLLLERHIIISSFAYPTPESKKIKRVVINALHTEQDLQQLATTLHQLSGS</sequence>
<dbReference type="SUPFAM" id="SSF53383">
    <property type="entry name" value="PLP-dependent transferases"/>
    <property type="match status" value="1"/>
</dbReference>
<protein>
    <submittedName>
        <fullName evidence="5">8-amino-7-oxononanoate synthase</fullName>
    </submittedName>
</protein>
<dbReference type="InterPro" id="IPR015424">
    <property type="entry name" value="PyrdxlP-dep_Trfase"/>
</dbReference>
<dbReference type="PANTHER" id="PTHR13693">
    <property type="entry name" value="CLASS II AMINOTRANSFERASE/8-AMINO-7-OXONONANOATE SYNTHASE"/>
    <property type="match status" value="1"/>
</dbReference>
<keyword evidence="6" id="KW-1185">Reference proteome</keyword>
<evidence type="ECO:0000313" key="5">
    <source>
        <dbReference type="EMBL" id="GGH74451.1"/>
    </source>
</evidence>
<dbReference type="InterPro" id="IPR015422">
    <property type="entry name" value="PyrdxlP-dep_Trfase_small"/>
</dbReference>
<name>A0A917J3K9_9BACT</name>
<dbReference type="GO" id="GO:0008710">
    <property type="term" value="F:8-amino-7-oxononanoate synthase activity"/>
    <property type="evidence" value="ECO:0007669"/>
    <property type="project" value="TreeGrafter"/>
</dbReference>
<keyword evidence="3" id="KW-0663">Pyridoxal phosphate</keyword>
<accession>A0A917J3K9</accession>
<dbReference type="GO" id="GO:0030170">
    <property type="term" value="F:pyridoxal phosphate binding"/>
    <property type="evidence" value="ECO:0007669"/>
    <property type="project" value="InterPro"/>
</dbReference>
<keyword evidence="2" id="KW-0808">Transferase</keyword>
<dbReference type="Gene3D" id="3.90.1150.10">
    <property type="entry name" value="Aspartate Aminotransferase, domain 1"/>
    <property type="match status" value="2"/>
</dbReference>
<reference evidence="5" key="2">
    <citation type="submission" date="2020-09" db="EMBL/GenBank/DDBJ databases">
        <authorList>
            <person name="Sun Q."/>
            <person name="Zhou Y."/>
        </authorList>
    </citation>
    <scope>NUCLEOTIDE SEQUENCE</scope>
    <source>
        <strain evidence="5">CGMCC 1.15290</strain>
    </source>
</reference>
<dbReference type="PANTHER" id="PTHR13693:SF100">
    <property type="entry name" value="8-AMINO-7-OXONONANOATE SYNTHASE"/>
    <property type="match status" value="1"/>
</dbReference>
<dbReference type="InterPro" id="IPR050087">
    <property type="entry name" value="AON_synthase_class-II"/>
</dbReference>
<reference evidence="5" key="1">
    <citation type="journal article" date="2014" name="Int. J. Syst. Evol. Microbiol.">
        <title>Complete genome sequence of Corynebacterium casei LMG S-19264T (=DSM 44701T), isolated from a smear-ripened cheese.</title>
        <authorList>
            <consortium name="US DOE Joint Genome Institute (JGI-PGF)"/>
            <person name="Walter F."/>
            <person name="Albersmeier A."/>
            <person name="Kalinowski J."/>
            <person name="Ruckert C."/>
        </authorList>
    </citation>
    <scope>NUCLEOTIDE SEQUENCE</scope>
    <source>
        <strain evidence="5">CGMCC 1.15290</strain>
    </source>
</reference>
<dbReference type="EMBL" id="BMIB01000004">
    <property type="protein sequence ID" value="GGH74451.1"/>
    <property type="molecule type" value="Genomic_DNA"/>
</dbReference>
<dbReference type="Proteomes" id="UP000627292">
    <property type="component" value="Unassembled WGS sequence"/>
</dbReference>
<comment type="cofactor">
    <cofactor evidence="1">
        <name>pyridoxal 5'-phosphate</name>
        <dbReference type="ChEBI" id="CHEBI:597326"/>
    </cofactor>
</comment>
<comment type="caution">
    <text evidence="5">The sequence shown here is derived from an EMBL/GenBank/DDBJ whole genome shotgun (WGS) entry which is preliminary data.</text>
</comment>
<proteinExistence type="predicted"/>
<dbReference type="GO" id="GO:0009102">
    <property type="term" value="P:biotin biosynthetic process"/>
    <property type="evidence" value="ECO:0007669"/>
    <property type="project" value="TreeGrafter"/>
</dbReference>
<dbReference type="Pfam" id="PF00155">
    <property type="entry name" value="Aminotran_1_2"/>
    <property type="match status" value="1"/>
</dbReference>
<dbReference type="Gene3D" id="3.40.640.10">
    <property type="entry name" value="Type I PLP-dependent aspartate aminotransferase-like (Major domain)"/>
    <property type="match status" value="2"/>
</dbReference>
<evidence type="ECO:0000313" key="6">
    <source>
        <dbReference type="Proteomes" id="UP000627292"/>
    </source>
</evidence>
<evidence type="ECO:0000256" key="1">
    <source>
        <dbReference type="ARBA" id="ARBA00001933"/>
    </source>
</evidence>
<gene>
    <name evidence="5" type="primary">bioF</name>
    <name evidence="5" type="ORF">GCM10011379_37050</name>
</gene>